<evidence type="ECO:0000313" key="2">
    <source>
        <dbReference type="EMBL" id="KIR38375.1"/>
    </source>
</evidence>
<name>A0A0D0V0E7_9TREE</name>
<evidence type="ECO:0000256" key="1">
    <source>
        <dbReference type="SAM" id="MobiDB-lite"/>
    </source>
</evidence>
<reference evidence="2 3" key="1">
    <citation type="submission" date="2015-01" db="EMBL/GenBank/DDBJ databases">
        <title>The Genome Sequence of Cryptococcus gattii Ram5.</title>
        <authorList>
            <consortium name="The Broad Institute Genomics Platform"/>
            <person name="Cuomo C."/>
            <person name="Litvintseva A."/>
            <person name="Chen Y."/>
            <person name="Heitman J."/>
            <person name="Sun S."/>
            <person name="Springer D."/>
            <person name="Dromer F."/>
            <person name="Young S."/>
            <person name="Zeng Q."/>
            <person name="Gargeya S."/>
            <person name="Abouelleil A."/>
            <person name="Alvarado L."/>
            <person name="Chapman S.B."/>
            <person name="Gainer-Dewar J."/>
            <person name="Goldberg J."/>
            <person name="Griggs A."/>
            <person name="Gujja S."/>
            <person name="Hansen M."/>
            <person name="Howarth C."/>
            <person name="Imamovic A."/>
            <person name="Larimer J."/>
            <person name="Murphy C."/>
            <person name="Naylor J."/>
            <person name="Pearson M."/>
            <person name="Priest M."/>
            <person name="Roberts A."/>
            <person name="Saif S."/>
            <person name="Shea T."/>
            <person name="Sykes S."/>
            <person name="Wortman J."/>
            <person name="Nusbaum C."/>
            <person name="Birren B."/>
        </authorList>
    </citation>
    <scope>NUCLEOTIDE SEQUENCE [LARGE SCALE GENOMIC DNA]</scope>
    <source>
        <strain evidence="2 3">Ram5</strain>
    </source>
</reference>
<dbReference type="HOGENOM" id="CLU_2096772_0_0_1"/>
<feature type="compositionally biased region" description="Acidic residues" evidence="1">
    <location>
        <begin position="82"/>
        <end position="93"/>
    </location>
</feature>
<dbReference type="AlphaFoldDB" id="A0A0D0V0E7"/>
<sequence length="116" mass="13256">MALHFRRRGPSLPMALAFVPHPSQPSVPEARSHDNELGSDISQPPEQTDMSEDDENRNANGDGESEDELEKGEYSNYKTVWDEEDSEQGEEDSAMVLLPLRLEDREREQEDTAKRR</sequence>
<accession>A0A0D0V0E7</accession>
<dbReference type="Proteomes" id="UP000053392">
    <property type="component" value="Unassembled WGS sequence"/>
</dbReference>
<feature type="compositionally biased region" description="Basic and acidic residues" evidence="1">
    <location>
        <begin position="101"/>
        <end position="116"/>
    </location>
</feature>
<keyword evidence="3" id="KW-1185">Reference proteome</keyword>
<organism evidence="2 3">
    <name type="scientific">Cryptococcus deuterogattii Ram5</name>
    <dbReference type="NCBI Taxonomy" id="1296110"/>
    <lineage>
        <taxon>Eukaryota</taxon>
        <taxon>Fungi</taxon>
        <taxon>Dikarya</taxon>
        <taxon>Basidiomycota</taxon>
        <taxon>Agaricomycotina</taxon>
        <taxon>Tremellomycetes</taxon>
        <taxon>Tremellales</taxon>
        <taxon>Cryptococcaceae</taxon>
        <taxon>Cryptococcus</taxon>
        <taxon>Cryptococcus gattii species complex</taxon>
    </lineage>
</organism>
<feature type="region of interest" description="Disordered" evidence="1">
    <location>
        <begin position="1"/>
        <end position="116"/>
    </location>
</feature>
<dbReference type="OrthoDB" id="2573714at2759"/>
<proteinExistence type="predicted"/>
<protein>
    <submittedName>
        <fullName evidence="2">Uncharacterized protein</fullName>
    </submittedName>
</protein>
<gene>
    <name evidence="2" type="ORF">I313_05483</name>
</gene>
<dbReference type="EMBL" id="KN847910">
    <property type="protein sequence ID" value="KIR38375.1"/>
    <property type="molecule type" value="Genomic_DNA"/>
</dbReference>
<evidence type="ECO:0000313" key="3">
    <source>
        <dbReference type="Proteomes" id="UP000053392"/>
    </source>
</evidence>